<comment type="caution">
    <text evidence="1">The sequence shown here is derived from an EMBL/GenBank/DDBJ whole genome shotgun (WGS) entry which is preliminary data.</text>
</comment>
<protein>
    <submittedName>
        <fullName evidence="1">Uncharacterized protein</fullName>
    </submittedName>
</protein>
<dbReference type="EMBL" id="BPLR01013816">
    <property type="protein sequence ID" value="GIY64033.1"/>
    <property type="molecule type" value="Genomic_DNA"/>
</dbReference>
<organism evidence="1 2">
    <name type="scientific">Caerostris extrusa</name>
    <name type="common">Bark spider</name>
    <name type="synonym">Caerostris bankana</name>
    <dbReference type="NCBI Taxonomy" id="172846"/>
    <lineage>
        <taxon>Eukaryota</taxon>
        <taxon>Metazoa</taxon>
        <taxon>Ecdysozoa</taxon>
        <taxon>Arthropoda</taxon>
        <taxon>Chelicerata</taxon>
        <taxon>Arachnida</taxon>
        <taxon>Araneae</taxon>
        <taxon>Araneomorphae</taxon>
        <taxon>Entelegynae</taxon>
        <taxon>Araneoidea</taxon>
        <taxon>Araneidae</taxon>
        <taxon>Caerostris</taxon>
    </lineage>
</organism>
<dbReference type="Proteomes" id="UP001054945">
    <property type="component" value="Unassembled WGS sequence"/>
</dbReference>
<reference evidence="1 2" key="1">
    <citation type="submission" date="2021-06" db="EMBL/GenBank/DDBJ databases">
        <title>Caerostris extrusa draft genome.</title>
        <authorList>
            <person name="Kono N."/>
            <person name="Arakawa K."/>
        </authorList>
    </citation>
    <scope>NUCLEOTIDE SEQUENCE [LARGE SCALE GENOMIC DNA]</scope>
</reference>
<name>A0AAV4V1X5_CAEEX</name>
<keyword evidence="2" id="KW-1185">Reference proteome</keyword>
<accession>A0AAV4V1X5</accession>
<gene>
    <name evidence="1" type="ORF">CEXT_25341</name>
</gene>
<evidence type="ECO:0000313" key="2">
    <source>
        <dbReference type="Proteomes" id="UP001054945"/>
    </source>
</evidence>
<evidence type="ECO:0000313" key="1">
    <source>
        <dbReference type="EMBL" id="GIY64033.1"/>
    </source>
</evidence>
<sequence length="109" mass="12552">MLKRHCSCKLQCLLVTEIFHKGIYVHNLSIVQQTLVSYESQRMNTNSSARTEHINNCRYDPEQFITVLLFHSKCKSHFVLHCQVCGSSGSVFPLFSYFHLCHGIIVCLC</sequence>
<proteinExistence type="predicted"/>
<dbReference type="AlphaFoldDB" id="A0AAV4V1X5"/>